<proteinExistence type="predicted"/>
<dbReference type="EMBL" id="UINC01205549">
    <property type="protein sequence ID" value="SVE26773.1"/>
    <property type="molecule type" value="Genomic_DNA"/>
</dbReference>
<evidence type="ECO:0000313" key="2">
    <source>
        <dbReference type="EMBL" id="SVE26773.1"/>
    </source>
</evidence>
<accession>A0A383C3Y0</accession>
<feature type="non-terminal residue" evidence="2">
    <location>
        <position position="52"/>
    </location>
</feature>
<name>A0A383C3Y0_9ZZZZ</name>
<dbReference type="AlphaFoldDB" id="A0A383C3Y0"/>
<sequence length="52" mass="5511">MSKIGSIATTLLIRGTSASSLKPAGAVEAMKQEGGQELHRVAESKRMQVKDI</sequence>
<evidence type="ECO:0000256" key="1">
    <source>
        <dbReference type="SAM" id="MobiDB-lite"/>
    </source>
</evidence>
<gene>
    <name evidence="2" type="ORF">METZ01_LOCUS479627</name>
</gene>
<feature type="region of interest" description="Disordered" evidence="1">
    <location>
        <begin position="31"/>
        <end position="52"/>
    </location>
</feature>
<protein>
    <submittedName>
        <fullName evidence="2">Uncharacterized protein</fullName>
    </submittedName>
</protein>
<organism evidence="2">
    <name type="scientific">marine metagenome</name>
    <dbReference type="NCBI Taxonomy" id="408172"/>
    <lineage>
        <taxon>unclassified sequences</taxon>
        <taxon>metagenomes</taxon>
        <taxon>ecological metagenomes</taxon>
    </lineage>
</organism>
<reference evidence="2" key="1">
    <citation type="submission" date="2018-05" db="EMBL/GenBank/DDBJ databases">
        <authorList>
            <person name="Lanie J.A."/>
            <person name="Ng W.-L."/>
            <person name="Kazmierczak K.M."/>
            <person name="Andrzejewski T.M."/>
            <person name="Davidsen T.M."/>
            <person name="Wayne K.J."/>
            <person name="Tettelin H."/>
            <person name="Glass J.I."/>
            <person name="Rusch D."/>
            <person name="Podicherti R."/>
            <person name="Tsui H.-C.T."/>
            <person name="Winkler M.E."/>
        </authorList>
    </citation>
    <scope>NUCLEOTIDE SEQUENCE</scope>
</reference>